<dbReference type="Gene3D" id="3.10.100.10">
    <property type="entry name" value="Mannose-Binding Protein A, subunit A"/>
    <property type="match status" value="1"/>
</dbReference>
<feature type="domain" description="C-type lectin" evidence="2">
    <location>
        <begin position="39"/>
        <end position="168"/>
    </location>
</feature>
<keyword evidence="4" id="KW-1185">Reference proteome</keyword>
<dbReference type="CDD" id="cd00037">
    <property type="entry name" value="CLECT"/>
    <property type="match status" value="1"/>
</dbReference>
<dbReference type="Proteomes" id="UP000318571">
    <property type="component" value="Chromosome 1"/>
</dbReference>
<dbReference type="InterPro" id="IPR050801">
    <property type="entry name" value="Ca-Dep_Lectins_ImmuneDev"/>
</dbReference>
<name>A0A553NUW1_TIGCA</name>
<organism evidence="3 4">
    <name type="scientific">Tigriopus californicus</name>
    <name type="common">Marine copepod</name>
    <dbReference type="NCBI Taxonomy" id="6832"/>
    <lineage>
        <taxon>Eukaryota</taxon>
        <taxon>Metazoa</taxon>
        <taxon>Ecdysozoa</taxon>
        <taxon>Arthropoda</taxon>
        <taxon>Crustacea</taxon>
        <taxon>Multicrustacea</taxon>
        <taxon>Hexanauplia</taxon>
        <taxon>Copepoda</taxon>
        <taxon>Harpacticoida</taxon>
        <taxon>Harpacticidae</taxon>
        <taxon>Tigriopus</taxon>
    </lineage>
</organism>
<dbReference type="InterPro" id="IPR016186">
    <property type="entry name" value="C-type_lectin-like/link_sf"/>
</dbReference>
<dbReference type="SMART" id="SM00034">
    <property type="entry name" value="CLECT"/>
    <property type="match status" value="1"/>
</dbReference>
<gene>
    <name evidence="3" type="ORF">TCAL_13112</name>
</gene>
<evidence type="ECO:0000256" key="1">
    <source>
        <dbReference type="SAM" id="SignalP"/>
    </source>
</evidence>
<dbReference type="STRING" id="6832.A0A553NUW1"/>
<evidence type="ECO:0000313" key="3">
    <source>
        <dbReference type="EMBL" id="TRY69218.1"/>
    </source>
</evidence>
<keyword evidence="1" id="KW-0732">Signal</keyword>
<accession>A0A553NUW1</accession>
<proteinExistence type="predicted"/>
<reference evidence="3 4" key="1">
    <citation type="journal article" date="2018" name="Nat. Ecol. Evol.">
        <title>Genomic signatures of mitonuclear coevolution across populations of Tigriopus californicus.</title>
        <authorList>
            <person name="Barreto F.S."/>
            <person name="Watson E.T."/>
            <person name="Lima T.G."/>
            <person name="Willett C.S."/>
            <person name="Edmands S."/>
            <person name="Li W."/>
            <person name="Burton R.S."/>
        </authorList>
    </citation>
    <scope>NUCLEOTIDE SEQUENCE [LARGE SCALE GENOMIC DNA]</scope>
    <source>
        <strain evidence="3 4">San Diego</strain>
    </source>
</reference>
<sequence length="171" mass="19525">MKTLASLCFVAFMAVVATSSSLKGDLTQAECPPGFPIPRVDSCYFFSPTNHRHSWGNAHVSCRQKGGFLAHSRTSEEEAFLEDYFRNNYDVEGNDFNWWVGASDIDNEGTWLWEEGRELVVYNDWLPEEPSNDKGEDCMIFRKKGAGSELIFGWDDRQCSEQNLFICEIKV</sequence>
<protein>
    <recommendedName>
        <fullName evidence="2">C-type lectin domain-containing protein</fullName>
    </recommendedName>
</protein>
<dbReference type="OrthoDB" id="6355241at2759"/>
<evidence type="ECO:0000313" key="4">
    <source>
        <dbReference type="Proteomes" id="UP000318571"/>
    </source>
</evidence>
<dbReference type="OMA" id="CVEYSAH"/>
<comment type="caution">
    <text evidence="3">The sequence shown here is derived from an EMBL/GenBank/DDBJ whole genome shotgun (WGS) entry which is preliminary data.</text>
</comment>
<dbReference type="PROSITE" id="PS50041">
    <property type="entry name" value="C_TYPE_LECTIN_2"/>
    <property type="match status" value="1"/>
</dbReference>
<feature type="chain" id="PRO_5022102244" description="C-type lectin domain-containing protein" evidence="1">
    <location>
        <begin position="20"/>
        <end position="171"/>
    </location>
</feature>
<dbReference type="PANTHER" id="PTHR22801:SF63">
    <property type="entry name" value="C-TYPE LECTIN DOMAIN-CONTAINING PROTEIN"/>
    <property type="match status" value="1"/>
</dbReference>
<dbReference type="InterPro" id="IPR001304">
    <property type="entry name" value="C-type_lectin-like"/>
</dbReference>
<dbReference type="AlphaFoldDB" id="A0A553NUW1"/>
<feature type="signal peptide" evidence="1">
    <location>
        <begin position="1"/>
        <end position="19"/>
    </location>
</feature>
<evidence type="ECO:0000259" key="2">
    <source>
        <dbReference type="PROSITE" id="PS50041"/>
    </source>
</evidence>
<dbReference type="EMBL" id="VCGU01000010">
    <property type="protein sequence ID" value="TRY69218.1"/>
    <property type="molecule type" value="Genomic_DNA"/>
</dbReference>
<dbReference type="PANTHER" id="PTHR22801">
    <property type="entry name" value="LITHOSTATHINE"/>
    <property type="match status" value="1"/>
</dbReference>
<dbReference type="SUPFAM" id="SSF56436">
    <property type="entry name" value="C-type lectin-like"/>
    <property type="match status" value="1"/>
</dbReference>
<dbReference type="Pfam" id="PF00059">
    <property type="entry name" value="Lectin_C"/>
    <property type="match status" value="1"/>
</dbReference>
<dbReference type="InterPro" id="IPR016187">
    <property type="entry name" value="CTDL_fold"/>
</dbReference>